<dbReference type="Gene3D" id="2.40.70.10">
    <property type="entry name" value="Acid Proteases"/>
    <property type="match status" value="2"/>
</dbReference>
<evidence type="ECO:0000256" key="3">
    <source>
        <dbReference type="ARBA" id="ARBA00022525"/>
    </source>
</evidence>
<name>A0AAN7SZV7_9EURO</name>
<evidence type="ECO:0000256" key="4">
    <source>
        <dbReference type="ARBA" id="ARBA00022670"/>
    </source>
</evidence>
<keyword evidence="4 11" id="KW-0645">Protease</keyword>
<reference evidence="15 16" key="1">
    <citation type="submission" date="2023-08" db="EMBL/GenBank/DDBJ databases">
        <title>Black Yeasts Isolated from many extreme environments.</title>
        <authorList>
            <person name="Coleine C."/>
            <person name="Stajich J.E."/>
            <person name="Selbmann L."/>
        </authorList>
    </citation>
    <scope>NUCLEOTIDE SEQUENCE [LARGE SCALE GENOMIC DNA]</scope>
    <source>
        <strain evidence="15 16">CCFEE 5910</strain>
    </source>
</reference>
<proteinExistence type="inferred from homology"/>
<evidence type="ECO:0000256" key="10">
    <source>
        <dbReference type="PIRSR" id="PIRSR601461-1"/>
    </source>
</evidence>
<dbReference type="PANTHER" id="PTHR47966:SF23">
    <property type="entry name" value="ASPARTIC ENDOPEPTIDASE, PUTATIVE (AFU_ORTHOLOGUE AFUA_2G15950)-RELATED"/>
    <property type="match status" value="1"/>
</dbReference>
<dbReference type="InterPro" id="IPR033121">
    <property type="entry name" value="PEPTIDASE_A1"/>
</dbReference>
<evidence type="ECO:0000259" key="14">
    <source>
        <dbReference type="PROSITE" id="PS51767"/>
    </source>
</evidence>
<comment type="caution">
    <text evidence="15">The sequence shown here is derived from an EMBL/GenBank/DDBJ whole genome shotgun (WGS) entry which is preliminary data.</text>
</comment>
<feature type="active site" evidence="10">
    <location>
        <position position="320"/>
    </location>
</feature>
<evidence type="ECO:0000256" key="8">
    <source>
        <dbReference type="ARBA" id="ARBA00023145"/>
    </source>
</evidence>
<keyword evidence="6 11" id="KW-0064">Aspartyl protease</keyword>
<dbReference type="FunFam" id="2.40.70.10:FF:000024">
    <property type="entry name" value="Endothiapepsin"/>
    <property type="match status" value="1"/>
</dbReference>
<dbReference type="AlphaFoldDB" id="A0AAN7SZV7"/>
<feature type="active site" evidence="10">
    <location>
        <position position="136"/>
    </location>
</feature>
<feature type="compositionally biased region" description="Low complexity" evidence="12">
    <location>
        <begin position="98"/>
        <end position="114"/>
    </location>
</feature>
<keyword evidence="3" id="KW-0964">Secreted</keyword>
<sequence length="435" mass="45526">MTKSIITIILTLLAASTLAIPINSRSINKRSFKVPRVEVKNYVPNGPKALKRAYAKFGISEPLSGPSSLHKRELKFGFGDLTIVPTGDVAKKISSAVAGSTSGTENGETTATGTQNDAQFLSPVTIGGQELIVNFDSGSADTWVFNTGLPARSQQGHTVFDPSKSSTFKLLEGETFNISYGDGSTASGPVGTDSFDVGGSTVDVQAIGVPNIVSQSFVTDSASNGLVGLAFSKLNTVSPTAQKTFFDNVIAELSQPVFTAQLRGDAAGSYEFGHIDTSSFTGELNVIPIDSSRGFWEFDSTSAIVNNKAVQIQGGKAIADTGTSLMLVTDDLLTAYWNEVEGATLNQQVGGVIFPCNAQLPDLQVAIGNKMATVAGANFNFAAIGTDTTSGEDFCFGGMQSSGGIPFSIYGDVFFKSNFVVFEATTPSLGFAPHS</sequence>
<evidence type="ECO:0000256" key="11">
    <source>
        <dbReference type="RuleBase" id="RU000454"/>
    </source>
</evidence>
<dbReference type="InterPro" id="IPR001969">
    <property type="entry name" value="Aspartic_peptidase_AS"/>
</dbReference>
<evidence type="ECO:0000256" key="12">
    <source>
        <dbReference type="SAM" id="MobiDB-lite"/>
    </source>
</evidence>
<evidence type="ECO:0000256" key="6">
    <source>
        <dbReference type="ARBA" id="ARBA00022750"/>
    </source>
</evidence>
<dbReference type="EMBL" id="JAVRRJ010000004">
    <property type="protein sequence ID" value="KAK5085731.1"/>
    <property type="molecule type" value="Genomic_DNA"/>
</dbReference>
<comment type="subcellular location">
    <subcellularLocation>
        <location evidence="1">Secreted</location>
    </subcellularLocation>
</comment>
<dbReference type="CDD" id="cd06097">
    <property type="entry name" value="Aspergillopepsin_like"/>
    <property type="match status" value="1"/>
</dbReference>
<dbReference type="Proteomes" id="UP001309876">
    <property type="component" value="Unassembled WGS sequence"/>
</dbReference>
<dbReference type="InterPro" id="IPR034163">
    <property type="entry name" value="Aspergillopepsin-like_cat_dom"/>
</dbReference>
<dbReference type="SUPFAM" id="SSF50630">
    <property type="entry name" value="Acid proteases"/>
    <property type="match status" value="1"/>
</dbReference>
<comment type="similarity">
    <text evidence="2 11">Belongs to the peptidase A1 family.</text>
</comment>
<dbReference type="InterPro" id="IPR001461">
    <property type="entry name" value="Aspartic_peptidase_A1"/>
</dbReference>
<keyword evidence="9" id="KW-0325">Glycoprotein</keyword>
<feature type="domain" description="Peptidase A1" evidence="14">
    <location>
        <begin position="120"/>
        <end position="432"/>
    </location>
</feature>
<dbReference type="FunFam" id="2.40.70.10:FF:000026">
    <property type="entry name" value="Endothiapepsin"/>
    <property type="match status" value="1"/>
</dbReference>
<evidence type="ECO:0000256" key="13">
    <source>
        <dbReference type="SAM" id="SignalP"/>
    </source>
</evidence>
<dbReference type="PROSITE" id="PS51767">
    <property type="entry name" value="PEPTIDASE_A1"/>
    <property type="match status" value="1"/>
</dbReference>
<dbReference type="PROSITE" id="PS00141">
    <property type="entry name" value="ASP_PROTEASE"/>
    <property type="match status" value="1"/>
</dbReference>
<dbReference type="GO" id="GO:0005576">
    <property type="term" value="C:extracellular region"/>
    <property type="evidence" value="ECO:0007669"/>
    <property type="project" value="UniProtKB-SubCell"/>
</dbReference>
<gene>
    <name evidence="15" type="ORF">LTR05_005019</name>
</gene>
<dbReference type="Pfam" id="PF00026">
    <property type="entry name" value="Asp"/>
    <property type="match status" value="1"/>
</dbReference>
<evidence type="ECO:0000313" key="16">
    <source>
        <dbReference type="Proteomes" id="UP001309876"/>
    </source>
</evidence>
<evidence type="ECO:0000256" key="9">
    <source>
        <dbReference type="ARBA" id="ARBA00023180"/>
    </source>
</evidence>
<keyword evidence="5 13" id="KW-0732">Signal</keyword>
<organism evidence="15 16">
    <name type="scientific">Lithohypha guttulata</name>
    <dbReference type="NCBI Taxonomy" id="1690604"/>
    <lineage>
        <taxon>Eukaryota</taxon>
        <taxon>Fungi</taxon>
        <taxon>Dikarya</taxon>
        <taxon>Ascomycota</taxon>
        <taxon>Pezizomycotina</taxon>
        <taxon>Eurotiomycetes</taxon>
        <taxon>Chaetothyriomycetidae</taxon>
        <taxon>Chaetothyriales</taxon>
        <taxon>Trichomeriaceae</taxon>
        <taxon>Lithohypha</taxon>
    </lineage>
</organism>
<keyword evidence="7 11" id="KW-0378">Hydrolase</keyword>
<dbReference type="InterPro" id="IPR021109">
    <property type="entry name" value="Peptidase_aspartic_dom_sf"/>
</dbReference>
<dbReference type="GO" id="GO:0006508">
    <property type="term" value="P:proteolysis"/>
    <property type="evidence" value="ECO:0007669"/>
    <property type="project" value="UniProtKB-KW"/>
</dbReference>
<evidence type="ECO:0000313" key="15">
    <source>
        <dbReference type="EMBL" id="KAK5085731.1"/>
    </source>
</evidence>
<dbReference type="PANTHER" id="PTHR47966">
    <property type="entry name" value="BETA-SITE APP-CLEAVING ENZYME, ISOFORM A-RELATED"/>
    <property type="match status" value="1"/>
</dbReference>
<evidence type="ECO:0000256" key="5">
    <source>
        <dbReference type="ARBA" id="ARBA00022729"/>
    </source>
</evidence>
<protein>
    <recommendedName>
        <fullName evidence="14">Peptidase A1 domain-containing protein</fullName>
    </recommendedName>
</protein>
<feature type="region of interest" description="Disordered" evidence="12">
    <location>
        <begin position="97"/>
        <end position="116"/>
    </location>
</feature>
<accession>A0AAN7SZV7</accession>
<keyword evidence="16" id="KW-1185">Reference proteome</keyword>
<keyword evidence="8" id="KW-0865">Zymogen</keyword>
<dbReference type="PRINTS" id="PR00792">
    <property type="entry name" value="PEPSIN"/>
</dbReference>
<feature type="chain" id="PRO_5042888488" description="Peptidase A1 domain-containing protein" evidence="13">
    <location>
        <begin position="20"/>
        <end position="435"/>
    </location>
</feature>
<feature type="signal peptide" evidence="13">
    <location>
        <begin position="1"/>
        <end position="19"/>
    </location>
</feature>
<dbReference type="GO" id="GO:0004190">
    <property type="term" value="F:aspartic-type endopeptidase activity"/>
    <property type="evidence" value="ECO:0007669"/>
    <property type="project" value="UniProtKB-KW"/>
</dbReference>
<evidence type="ECO:0000256" key="2">
    <source>
        <dbReference type="ARBA" id="ARBA00007447"/>
    </source>
</evidence>
<evidence type="ECO:0000256" key="1">
    <source>
        <dbReference type="ARBA" id="ARBA00004613"/>
    </source>
</evidence>
<evidence type="ECO:0000256" key="7">
    <source>
        <dbReference type="ARBA" id="ARBA00022801"/>
    </source>
</evidence>